<dbReference type="AlphaFoldDB" id="A0AA36GZ37"/>
<reference evidence="2" key="1">
    <citation type="submission" date="2023-07" db="EMBL/GenBank/DDBJ databases">
        <authorList>
            <consortium name="CYATHOMIX"/>
        </authorList>
    </citation>
    <scope>NUCLEOTIDE SEQUENCE</scope>
    <source>
        <strain evidence="2">N/A</strain>
    </source>
</reference>
<gene>
    <name evidence="2" type="ORF">CYNAS_LOCUS13028</name>
</gene>
<evidence type="ECO:0000256" key="1">
    <source>
        <dbReference type="SAM" id="MobiDB-lite"/>
    </source>
</evidence>
<organism evidence="2 3">
    <name type="scientific">Cylicocyclus nassatus</name>
    <name type="common">Nematode worm</name>
    <dbReference type="NCBI Taxonomy" id="53992"/>
    <lineage>
        <taxon>Eukaryota</taxon>
        <taxon>Metazoa</taxon>
        <taxon>Ecdysozoa</taxon>
        <taxon>Nematoda</taxon>
        <taxon>Chromadorea</taxon>
        <taxon>Rhabditida</taxon>
        <taxon>Rhabditina</taxon>
        <taxon>Rhabditomorpha</taxon>
        <taxon>Strongyloidea</taxon>
        <taxon>Strongylidae</taxon>
        <taxon>Cylicocyclus</taxon>
    </lineage>
</organism>
<feature type="region of interest" description="Disordered" evidence="1">
    <location>
        <begin position="16"/>
        <end position="169"/>
    </location>
</feature>
<feature type="compositionally biased region" description="Low complexity" evidence="1">
    <location>
        <begin position="143"/>
        <end position="157"/>
    </location>
</feature>
<feature type="compositionally biased region" description="Pro residues" evidence="1">
    <location>
        <begin position="61"/>
        <end position="75"/>
    </location>
</feature>
<feature type="compositionally biased region" description="Polar residues" evidence="1">
    <location>
        <begin position="24"/>
        <end position="38"/>
    </location>
</feature>
<evidence type="ECO:0000313" key="2">
    <source>
        <dbReference type="EMBL" id="CAJ0601045.1"/>
    </source>
</evidence>
<name>A0AA36GZ37_CYLNA</name>
<feature type="compositionally biased region" description="Low complexity" evidence="1">
    <location>
        <begin position="82"/>
        <end position="92"/>
    </location>
</feature>
<sequence length="169" mass="16648">MRKYLALASILATNAMPWSDSDESSYSQENNTDPNSSGFRWRRMGGPLGGLGGGGQVGPGSPAPVPGGPLGPGGPPVGGAGPAPMGINVGPSGPLGGLGNPGMMGGAMSATDKPYTCPLSRTCASGRPVQSAVPVPSEDPKESISSSSPASSNRSLPCARSSTVPSSVR</sequence>
<feature type="compositionally biased region" description="Polar residues" evidence="1">
    <location>
        <begin position="160"/>
        <end position="169"/>
    </location>
</feature>
<feature type="compositionally biased region" description="Gly residues" evidence="1">
    <location>
        <begin position="93"/>
        <end position="105"/>
    </location>
</feature>
<proteinExistence type="predicted"/>
<evidence type="ECO:0000313" key="3">
    <source>
        <dbReference type="Proteomes" id="UP001176961"/>
    </source>
</evidence>
<protein>
    <submittedName>
        <fullName evidence="2">Uncharacterized protein</fullName>
    </submittedName>
</protein>
<feature type="compositionally biased region" description="Gly residues" evidence="1">
    <location>
        <begin position="46"/>
        <end position="58"/>
    </location>
</feature>
<accession>A0AA36GZ37</accession>
<dbReference type="Proteomes" id="UP001176961">
    <property type="component" value="Unassembled WGS sequence"/>
</dbReference>
<comment type="caution">
    <text evidence="2">The sequence shown here is derived from an EMBL/GenBank/DDBJ whole genome shotgun (WGS) entry which is preliminary data.</text>
</comment>
<dbReference type="EMBL" id="CATQJL010000305">
    <property type="protein sequence ID" value="CAJ0601045.1"/>
    <property type="molecule type" value="Genomic_DNA"/>
</dbReference>
<keyword evidence="3" id="KW-1185">Reference proteome</keyword>